<dbReference type="InterPro" id="IPR042070">
    <property type="entry name" value="PucR_C-HTH_sf"/>
</dbReference>
<keyword evidence="3" id="KW-1185">Reference proteome</keyword>
<dbReference type="InterPro" id="IPR036390">
    <property type="entry name" value="WH_DNA-bd_sf"/>
</dbReference>
<organism evidence="2 3">
    <name type="scientific">Klenkia brasiliensis</name>
    <dbReference type="NCBI Taxonomy" id="333142"/>
    <lineage>
        <taxon>Bacteria</taxon>
        <taxon>Bacillati</taxon>
        <taxon>Actinomycetota</taxon>
        <taxon>Actinomycetes</taxon>
        <taxon>Geodermatophilales</taxon>
        <taxon>Geodermatophilaceae</taxon>
        <taxon>Klenkia</taxon>
    </lineage>
</organism>
<dbReference type="PANTHER" id="PTHR33744">
    <property type="entry name" value="CARBOHYDRATE DIACID REGULATOR"/>
    <property type="match status" value="1"/>
</dbReference>
<evidence type="ECO:0000259" key="1">
    <source>
        <dbReference type="Pfam" id="PF13556"/>
    </source>
</evidence>
<accession>A0A1G7ZT65</accession>
<evidence type="ECO:0000313" key="3">
    <source>
        <dbReference type="Proteomes" id="UP000198863"/>
    </source>
</evidence>
<reference evidence="3" key="1">
    <citation type="submission" date="2016-10" db="EMBL/GenBank/DDBJ databases">
        <authorList>
            <person name="Varghese N."/>
            <person name="Submissions S."/>
        </authorList>
    </citation>
    <scope>NUCLEOTIDE SEQUENCE [LARGE SCALE GENOMIC DNA]</scope>
    <source>
        <strain evidence="3">DSM 44526</strain>
    </source>
</reference>
<protein>
    <submittedName>
        <fullName evidence="2">PucR C-terminal helix-turn-helix domain-containing protein</fullName>
    </submittedName>
</protein>
<dbReference type="Proteomes" id="UP000198863">
    <property type="component" value="Unassembled WGS sequence"/>
</dbReference>
<dbReference type="PANTHER" id="PTHR33744:SF1">
    <property type="entry name" value="DNA-BINDING TRANSCRIPTIONAL ACTIVATOR ADER"/>
    <property type="match status" value="1"/>
</dbReference>
<dbReference type="SUPFAM" id="SSF46785">
    <property type="entry name" value="Winged helix' DNA-binding domain"/>
    <property type="match status" value="1"/>
</dbReference>
<evidence type="ECO:0000313" key="2">
    <source>
        <dbReference type="EMBL" id="SDH11320.1"/>
    </source>
</evidence>
<proteinExistence type="predicted"/>
<feature type="domain" description="PucR C-terminal helix-turn-helix" evidence="1">
    <location>
        <begin position="255"/>
        <end position="310"/>
    </location>
</feature>
<dbReference type="EMBL" id="FNCF01000009">
    <property type="protein sequence ID" value="SDH11320.1"/>
    <property type="molecule type" value="Genomic_DNA"/>
</dbReference>
<name>A0A1G7ZT65_9ACTN</name>
<dbReference type="InterPro" id="IPR051448">
    <property type="entry name" value="CdaR-like_regulators"/>
</dbReference>
<gene>
    <name evidence="2" type="ORF">SAMN05660324_4336</name>
</gene>
<dbReference type="Pfam" id="PF13556">
    <property type="entry name" value="HTH_30"/>
    <property type="match status" value="1"/>
</dbReference>
<dbReference type="InterPro" id="IPR025736">
    <property type="entry name" value="PucR_C-HTH_dom"/>
</dbReference>
<dbReference type="Gene3D" id="1.10.10.2840">
    <property type="entry name" value="PucR C-terminal helix-turn-helix domain"/>
    <property type="match status" value="1"/>
</dbReference>
<dbReference type="AlphaFoldDB" id="A0A1G7ZT65"/>
<sequence>MRLAALDPEMAAALRAVGHFDALLAARAGLQDVVRGAAGLAGCPVRWADPDRGLVVRSRPDGVLEAGPDPDPAWPSVAVEGTGGTLLLERPGPAGTRDAVVLERAAAAVGTVLDRTRRGRPGADPASVEVVLDPAAAPADRSAAARRLGLAGPARAVALADGRWAVTGAGESSPVGVRCGTGPAVLVDELPRSAALAALALRLTAEGTPEDPGPRVVHADEVGTVLLLVEAADDAPPLPDVQALDAAAAAGPWVLTTLDAVATTGSQRDAARALHLHHSTLQDRLQHAEQLLGWDLRDPAGRLRLQLALHLRRAARSRAGQSVGRNTVG</sequence>